<sequence>MPGHSVENSDHEEKSGPLEPIYLAGGDSYDGNIIKNDQLAFTSRNDNQDNVMSEPTTFDTYCSIGRDEPLAATRDGDTSDNNVSDSTPALTPNTTPPPTPGPSTLDITTETPTAYTAVYNYSYDIDSEYLDFTDSSDEEWSDAYEPLRNDNNPVVTLDMSVGNDDGYSSDDSWASDHDYIMDRCRLQYKFCFPTHRNLSTLISLEDKQSSPDCNHVTVATSNSRLESLPAELRIQILASMPDLGTLHSIIHASPVMYAQFSFNRNGILATCMGREFEGFFADAYANLRCRISEMRMNYECDRSYQYDKKRTTRFLNSYNNWLKAPDYSPNATSLSPKRIRWMIAYHMSIARPLVRRYSSWALENLRQAAGPKMDTTDDGEGNRLSRSEEIRIFRALYRYETYCHTFSFLSPTHVSFRYVGKSFFGLFDPWEVEAIGCMATFIEQQWNAFFDRVQDDMEPEAYEARNGYWNPGVEIELRTHRDKHVDCMISRGLETLVPETAGQRRRGPDAFSR</sequence>
<protein>
    <submittedName>
        <fullName evidence="1">Uncharacterized protein</fullName>
    </submittedName>
</protein>
<dbReference type="EMBL" id="JAPUUL010002471">
    <property type="protein sequence ID" value="KAJ8125260.1"/>
    <property type="molecule type" value="Genomic_DNA"/>
</dbReference>
<organism evidence="1 2">
    <name type="scientific">Lasiodiplodia mahajangana</name>
    <dbReference type="NCBI Taxonomy" id="1108764"/>
    <lineage>
        <taxon>Eukaryota</taxon>
        <taxon>Fungi</taxon>
        <taxon>Dikarya</taxon>
        <taxon>Ascomycota</taxon>
        <taxon>Pezizomycotina</taxon>
        <taxon>Dothideomycetes</taxon>
        <taxon>Dothideomycetes incertae sedis</taxon>
        <taxon>Botryosphaeriales</taxon>
        <taxon>Botryosphaeriaceae</taxon>
        <taxon>Lasiodiplodia</taxon>
    </lineage>
</organism>
<gene>
    <name evidence="1" type="ORF">O1611_g8378</name>
</gene>
<name>A0ACC2JCV7_9PEZI</name>
<accession>A0ACC2JCV7</accession>
<reference evidence="1" key="1">
    <citation type="submission" date="2022-12" db="EMBL/GenBank/DDBJ databases">
        <title>Genome Sequence of Lasiodiplodia mahajangana.</title>
        <authorList>
            <person name="Buettner E."/>
        </authorList>
    </citation>
    <scope>NUCLEOTIDE SEQUENCE</scope>
    <source>
        <strain evidence="1">VT137</strain>
    </source>
</reference>
<evidence type="ECO:0000313" key="2">
    <source>
        <dbReference type="Proteomes" id="UP001153332"/>
    </source>
</evidence>
<keyword evidence="2" id="KW-1185">Reference proteome</keyword>
<comment type="caution">
    <text evidence="1">The sequence shown here is derived from an EMBL/GenBank/DDBJ whole genome shotgun (WGS) entry which is preliminary data.</text>
</comment>
<dbReference type="Proteomes" id="UP001153332">
    <property type="component" value="Unassembled WGS sequence"/>
</dbReference>
<proteinExistence type="predicted"/>
<evidence type="ECO:0000313" key="1">
    <source>
        <dbReference type="EMBL" id="KAJ8125260.1"/>
    </source>
</evidence>